<feature type="compositionally biased region" description="Low complexity" evidence="1">
    <location>
        <begin position="288"/>
        <end position="302"/>
    </location>
</feature>
<feature type="compositionally biased region" description="Polar residues" evidence="1">
    <location>
        <begin position="150"/>
        <end position="163"/>
    </location>
</feature>
<evidence type="ECO:0000313" key="3">
    <source>
        <dbReference type="Proteomes" id="UP000038009"/>
    </source>
</evidence>
<organism evidence="2 3">
    <name type="scientific">Leptomonas seymouri</name>
    <dbReference type="NCBI Taxonomy" id="5684"/>
    <lineage>
        <taxon>Eukaryota</taxon>
        <taxon>Discoba</taxon>
        <taxon>Euglenozoa</taxon>
        <taxon>Kinetoplastea</taxon>
        <taxon>Metakinetoplastina</taxon>
        <taxon>Trypanosomatida</taxon>
        <taxon>Trypanosomatidae</taxon>
        <taxon>Leishmaniinae</taxon>
        <taxon>Leptomonas</taxon>
    </lineage>
</organism>
<feature type="region of interest" description="Disordered" evidence="1">
    <location>
        <begin position="232"/>
        <end position="395"/>
    </location>
</feature>
<feature type="compositionally biased region" description="Polar residues" evidence="1">
    <location>
        <begin position="108"/>
        <end position="117"/>
    </location>
</feature>
<comment type="caution">
    <text evidence="2">The sequence shown here is derived from an EMBL/GenBank/DDBJ whole genome shotgun (WGS) entry which is preliminary data.</text>
</comment>
<dbReference type="OrthoDB" id="264384at2759"/>
<gene>
    <name evidence="2" type="ORF">ABL78_6624</name>
</gene>
<dbReference type="Proteomes" id="UP000038009">
    <property type="component" value="Unassembled WGS sequence"/>
</dbReference>
<dbReference type="EMBL" id="LJSK01000269">
    <property type="protein sequence ID" value="KPI84318.1"/>
    <property type="molecule type" value="Genomic_DNA"/>
</dbReference>
<feature type="compositionally biased region" description="Low complexity" evidence="1">
    <location>
        <begin position="174"/>
        <end position="184"/>
    </location>
</feature>
<feature type="compositionally biased region" description="Basic and acidic residues" evidence="1">
    <location>
        <begin position="260"/>
        <end position="277"/>
    </location>
</feature>
<feature type="region of interest" description="Disordered" evidence="1">
    <location>
        <begin position="1"/>
        <end position="27"/>
    </location>
</feature>
<feature type="compositionally biased region" description="Polar residues" evidence="1">
    <location>
        <begin position="337"/>
        <end position="350"/>
    </location>
</feature>
<proteinExistence type="predicted"/>
<feature type="compositionally biased region" description="Basic and acidic residues" evidence="1">
    <location>
        <begin position="83"/>
        <end position="93"/>
    </location>
</feature>
<feature type="region of interest" description="Disordered" evidence="1">
    <location>
        <begin position="83"/>
        <end position="189"/>
    </location>
</feature>
<feature type="compositionally biased region" description="Polar residues" evidence="1">
    <location>
        <begin position="564"/>
        <end position="573"/>
    </location>
</feature>
<feature type="region of interest" description="Disordered" evidence="1">
    <location>
        <begin position="530"/>
        <end position="618"/>
    </location>
</feature>
<reference evidence="2 3" key="1">
    <citation type="journal article" date="2015" name="PLoS Pathog.">
        <title>Leptomonas seymouri: Adaptations to the Dixenous Life Cycle Analyzed by Genome Sequencing, Transcriptome Profiling and Co-infection with Leishmania donovani.</title>
        <authorList>
            <person name="Kraeva N."/>
            <person name="Butenko A."/>
            <person name="Hlavacova J."/>
            <person name="Kostygov A."/>
            <person name="Myskova J."/>
            <person name="Grybchuk D."/>
            <person name="Lestinova T."/>
            <person name="Votypka J."/>
            <person name="Volf P."/>
            <person name="Opperdoes F."/>
            <person name="Flegontov P."/>
            <person name="Lukes J."/>
            <person name="Yurchenko V."/>
        </authorList>
    </citation>
    <scope>NUCLEOTIDE SEQUENCE [LARGE SCALE GENOMIC DNA]</scope>
    <source>
        <strain evidence="2 3">ATCC 30220</strain>
    </source>
</reference>
<sequence>MSGTHQFYTVTGRALPLPPKRTPSRHSNILRLPTCRAGQERSMTVRADSPGRIEVPRGGEFHSIPKCQLAGLQLVVYQEHNDKRKKTTEDHASTVDASTKASSVARCSRNTFPFNAATSGGTGPQTPRTPPVQRGGAAVSTGKEKRDDALNTNIDGEQRSTPATPRPASAQIISDSDSGSDSSSPCLNRIKPVETEGEYRWPARHCDAASAAESVPMSSIRQSDIPEERANLQKRGAVRPESSAAQCSVDSRSPVLGFSDRPHEQSAHNAQHKREAAQRGWQTPPPQQQQQIYNSSRRSSNNYCLDRSDMNRSNARRPYVNRHDHLYSQRKIEERCSSQSVAESQNTSYRPPTDSLALAHAPSPEAVKCSPRSLRSDEDPLEMNTPIADRVRQRSASSLTYPAAPAVTSYFVRTLEGTELMPYMPQLQGLKNSSKEEKDRAYCTIVRFIEYQPEAEREELEEMLQQFSGREDELCALLTEAYGEDFIMLRAACYHSSSTLLMAGHRKTPSVPASQHSYVGRNHTSRVLSLGDAVSHEDNRRIQRLPQRSQSTEAEDEYSDDYQVEQQLGTQSLEAEDSCSEGEALSQSSSRPQMEEGGFDAELVHERGYTRAVPVSAA</sequence>
<feature type="compositionally biased region" description="Basic and acidic residues" evidence="1">
    <location>
        <begin position="321"/>
        <end position="336"/>
    </location>
</feature>
<dbReference type="VEuPathDB" id="TriTrypDB:Lsey_0269_0030"/>
<feature type="compositionally biased region" description="Acidic residues" evidence="1">
    <location>
        <begin position="553"/>
        <end position="563"/>
    </location>
</feature>
<dbReference type="AlphaFoldDB" id="A0A0N1HV39"/>
<accession>A0A0N1HV39</accession>
<evidence type="ECO:0000256" key="1">
    <source>
        <dbReference type="SAM" id="MobiDB-lite"/>
    </source>
</evidence>
<dbReference type="OMA" id="DNADRPY"/>
<name>A0A0N1HV39_LEPSE</name>
<keyword evidence="3" id="KW-1185">Reference proteome</keyword>
<protein>
    <submittedName>
        <fullName evidence="2">Uncharacterized protein</fullName>
    </submittedName>
</protein>
<evidence type="ECO:0000313" key="2">
    <source>
        <dbReference type="EMBL" id="KPI84318.1"/>
    </source>
</evidence>